<keyword evidence="1" id="KW-1133">Transmembrane helix</keyword>
<gene>
    <name evidence="2" type="primary">atp8</name>
</gene>
<evidence type="ECO:0000313" key="2">
    <source>
        <dbReference type="EMBL" id="AKG95417.1"/>
    </source>
</evidence>
<accession>A0A0G2T4L4</accession>
<geneLocation type="mitochondrion" evidence="2"/>
<evidence type="ECO:0000256" key="1">
    <source>
        <dbReference type="SAM" id="Phobius"/>
    </source>
</evidence>
<feature type="transmembrane region" description="Helical" evidence="1">
    <location>
        <begin position="6"/>
        <end position="30"/>
    </location>
</feature>
<keyword evidence="2" id="KW-0496">Mitochondrion</keyword>
<dbReference type="AlphaFoldDB" id="A0A0G2T4L4"/>
<reference evidence="2" key="1">
    <citation type="journal article" date="2015" name="G3 (Bethesda)">
        <title>Multiple Conserved Heteroplasmic Sites in tRNA Genes in the Mitochondrial Genomes of Terrestrial Isopods (Oniscidea).</title>
        <authorList>
            <person name="Chandler C.H."/>
            <person name="Badawi M."/>
            <person name="Moumen B."/>
            <person name="Greve P."/>
            <person name="Cordaux R."/>
        </authorList>
    </citation>
    <scope>NUCLEOTIDE SEQUENCE</scope>
</reference>
<organism evidence="2">
    <name type="scientific">Cylisticus convexus</name>
    <dbReference type="NCBI Taxonomy" id="96835"/>
    <lineage>
        <taxon>Eukaryota</taxon>
        <taxon>Metazoa</taxon>
        <taxon>Ecdysozoa</taxon>
        <taxon>Arthropoda</taxon>
        <taxon>Crustacea</taxon>
        <taxon>Multicrustacea</taxon>
        <taxon>Malacostraca</taxon>
        <taxon>Eumalacostraca</taxon>
        <taxon>Peracarida</taxon>
        <taxon>Isopoda</taxon>
        <taxon>Oniscidea</taxon>
        <taxon>Crinocheta</taxon>
        <taxon>Cylisticidae</taxon>
        <taxon>Cylisticus</taxon>
    </lineage>
</organism>
<dbReference type="EMBL" id="KR013002">
    <property type="protein sequence ID" value="AKG95417.1"/>
    <property type="molecule type" value="Genomic_DNA"/>
</dbReference>
<proteinExistence type="predicted"/>
<sequence>MPQMGPLPWVIMLAMVLSLVLIFVTMIYFLSFNLFKLKIDQNGLKVYKWQW</sequence>
<keyword evidence="1" id="KW-0472">Membrane</keyword>
<protein>
    <submittedName>
        <fullName evidence="2">ATP synthase F0 subunit 8</fullName>
    </submittedName>
</protein>
<keyword evidence="1" id="KW-0812">Transmembrane</keyword>
<name>A0A0G2T4L4_9CRUS</name>